<evidence type="ECO:0000256" key="3">
    <source>
        <dbReference type="ARBA" id="ARBA00022801"/>
    </source>
</evidence>
<evidence type="ECO:0000256" key="2">
    <source>
        <dbReference type="ARBA" id="ARBA00022729"/>
    </source>
</evidence>
<dbReference type="AlphaFoldDB" id="A0A9X3YJA2"/>
<keyword evidence="3 6" id="KW-0378">Hydrolase</keyword>
<name>A0A9X3YJA2_9GAMM</name>
<dbReference type="InterPro" id="IPR029058">
    <property type="entry name" value="AB_hydrolase_fold"/>
</dbReference>
<dbReference type="EMBL" id="JAOVZO020000017">
    <property type="protein sequence ID" value="MDC8013297.1"/>
    <property type="molecule type" value="Genomic_DNA"/>
</dbReference>
<organism evidence="6 7">
    <name type="scientific">Tahibacter soli</name>
    <dbReference type="NCBI Taxonomy" id="2983605"/>
    <lineage>
        <taxon>Bacteria</taxon>
        <taxon>Pseudomonadati</taxon>
        <taxon>Pseudomonadota</taxon>
        <taxon>Gammaproteobacteria</taxon>
        <taxon>Lysobacterales</taxon>
        <taxon>Rhodanobacteraceae</taxon>
        <taxon>Tahibacter</taxon>
    </lineage>
</organism>
<feature type="signal peptide" evidence="4">
    <location>
        <begin position="1"/>
        <end position="18"/>
    </location>
</feature>
<keyword evidence="7" id="KW-1185">Reference proteome</keyword>
<dbReference type="SUPFAM" id="SSF53474">
    <property type="entry name" value="alpha/beta-Hydrolases"/>
    <property type="match status" value="1"/>
</dbReference>
<evidence type="ECO:0000256" key="1">
    <source>
        <dbReference type="ARBA" id="ARBA00010088"/>
    </source>
</evidence>
<proteinExistence type="inferred from homology"/>
<accession>A0A9X3YJA2</accession>
<sequence length="486" mass="51876">MIVSLGAALISLASGVTANDRLQIGTLSFAPCELSQPKSATTTAAWCVPFEVPENRADPNGRKIALKLAVIGSDIAATQDDPIVFLAGGPGQAATETWPSIAPALQSARRYRHVVLLDQRGTGGSNALRCKASDAAADADFDPAVAGAQARRCLDEIKAKADPRYYTTTDAVEDLEAVRVALGGVKFNLVGVSYGTRVAQQYMARHPDGVRSAVLDGVAPNELIFGGEFARNLDEALKGRFALCANDKACAARFGDVYKALYETREKYRAAPVPVTIRDPQNFETKQRRFDHNLLDGLVRLFAYAPESAALLPLVIREAAAGNTAPIVAQAEYVVKDLSDGMTAGMGLSVVCAEDADLIVDAPQDKSLILGETMVAAIRAQCEAWPKGKRPDDFHRPIKSDLPVLILSGQFDPVTPPRYGDAVLKGLSKGRHLVAPGQGHNVIGRGCMPRLVKRFIEKLETDQLDAGCIAELGPTPFFLDFNGAAP</sequence>
<dbReference type="RefSeq" id="WP_263545506.1">
    <property type="nucleotide sequence ID" value="NZ_JAOVZO020000017.1"/>
</dbReference>
<dbReference type="PRINTS" id="PR00793">
    <property type="entry name" value="PROAMNOPTASE"/>
</dbReference>
<dbReference type="GO" id="GO:0008233">
    <property type="term" value="F:peptidase activity"/>
    <property type="evidence" value="ECO:0007669"/>
    <property type="project" value="InterPro"/>
</dbReference>
<dbReference type="Gene3D" id="3.40.50.1820">
    <property type="entry name" value="alpha/beta hydrolase"/>
    <property type="match status" value="1"/>
</dbReference>
<dbReference type="GO" id="GO:0006508">
    <property type="term" value="P:proteolysis"/>
    <property type="evidence" value="ECO:0007669"/>
    <property type="project" value="InterPro"/>
</dbReference>
<comment type="similarity">
    <text evidence="1">Belongs to the peptidase S33 family.</text>
</comment>
<dbReference type="PANTHER" id="PTHR43248:SF29">
    <property type="entry name" value="TRIPEPTIDYL AMINOPEPTIDASE"/>
    <property type="match status" value="1"/>
</dbReference>
<evidence type="ECO:0000256" key="4">
    <source>
        <dbReference type="SAM" id="SignalP"/>
    </source>
</evidence>
<evidence type="ECO:0000313" key="6">
    <source>
        <dbReference type="EMBL" id="MDC8013297.1"/>
    </source>
</evidence>
<evidence type="ECO:0000313" key="7">
    <source>
        <dbReference type="Proteomes" id="UP001139971"/>
    </source>
</evidence>
<dbReference type="PANTHER" id="PTHR43248">
    <property type="entry name" value="2-SUCCINYL-6-HYDROXY-2,4-CYCLOHEXADIENE-1-CARBOXYLATE SYNTHASE"/>
    <property type="match status" value="1"/>
</dbReference>
<evidence type="ECO:0000259" key="5">
    <source>
        <dbReference type="Pfam" id="PF00561"/>
    </source>
</evidence>
<gene>
    <name evidence="6" type="ORF">OD750_012180</name>
</gene>
<protein>
    <submittedName>
        <fullName evidence="6">Alpha/beta hydrolase</fullName>
    </submittedName>
</protein>
<feature type="chain" id="PRO_5040934676" evidence="4">
    <location>
        <begin position="19"/>
        <end position="486"/>
    </location>
</feature>
<comment type="caution">
    <text evidence="6">The sequence shown here is derived from an EMBL/GenBank/DDBJ whole genome shotgun (WGS) entry which is preliminary data.</text>
</comment>
<dbReference type="Proteomes" id="UP001139971">
    <property type="component" value="Unassembled WGS sequence"/>
</dbReference>
<keyword evidence="2 4" id="KW-0732">Signal</keyword>
<dbReference type="InterPro" id="IPR002410">
    <property type="entry name" value="Peptidase_S33"/>
</dbReference>
<dbReference type="InterPro" id="IPR051601">
    <property type="entry name" value="Serine_prot/Carboxylest_S33"/>
</dbReference>
<reference evidence="6" key="1">
    <citation type="submission" date="2023-02" db="EMBL/GenBank/DDBJ databases">
        <title>Tahibacter soli sp. nov. isolated from soil.</title>
        <authorList>
            <person name="Baek J.H."/>
            <person name="Lee J.K."/>
            <person name="Choi D.G."/>
            <person name="Jeon C.O."/>
        </authorList>
    </citation>
    <scope>NUCLEOTIDE SEQUENCE</scope>
    <source>
        <strain evidence="6">BL</strain>
    </source>
</reference>
<dbReference type="Pfam" id="PF00561">
    <property type="entry name" value="Abhydrolase_1"/>
    <property type="match status" value="1"/>
</dbReference>
<feature type="domain" description="AB hydrolase-1" evidence="5">
    <location>
        <begin position="82"/>
        <end position="442"/>
    </location>
</feature>
<dbReference type="InterPro" id="IPR000073">
    <property type="entry name" value="AB_hydrolase_1"/>
</dbReference>